<gene>
    <name evidence="2" type="ORF">HanXRQr2_Chr09g0382991</name>
</gene>
<organism evidence="2 3">
    <name type="scientific">Helianthus annuus</name>
    <name type="common">Common sunflower</name>
    <dbReference type="NCBI Taxonomy" id="4232"/>
    <lineage>
        <taxon>Eukaryota</taxon>
        <taxon>Viridiplantae</taxon>
        <taxon>Streptophyta</taxon>
        <taxon>Embryophyta</taxon>
        <taxon>Tracheophyta</taxon>
        <taxon>Spermatophyta</taxon>
        <taxon>Magnoliopsida</taxon>
        <taxon>eudicotyledons</taxon>
        <taxon>Gunneridae</taxon>
        <taxon>Pentapetalae</taxon>
        <taxon>asterids</taxon>
        <taxon>campanulids</taxon>
        <taxon>Asterales</taxon>
        <taxon>Asteraceae</taxon>
        <taxon>Asteroideae</taxon>
        <taxon>Heliantheae alliance</taxon>
        <taxon>Heliantheae</taxon>
        <taxon>Helianthus</taxon>
    </lineage>
</organism>
<reference evidence="2" key="1">
    <citation type="journal article" date="2017" name="Nature">
        <title>The sunflower genome provides insights into oil metabolism, flowering and Asterid evolution.</title>
        <authorList>
            <person name="Badouin H."/>
            <person name="Gouzy J."/>
            <person name="Grassa C.J."/>
            <person name="Murat F."/>
            <person name="Staton S.E."/>
            <person name="Cottret L."/>
            <person name="Lelandais-Briere C."/>
            <person name="Owens G.L."/>
            <person name="Carrere S."/>
            <person name="Mayjonade B."/>
            <person name="Legrand L."/>
            <person name="Gill N."/>
            <person name="Kane N.C."/>
            <person name="Bowers J.E."/>
            <person name="Hubner S."/>
            <person name="Bellec A."/>
            <person name="Berard A."/>
            <person name="Berges H."/>
            <person name="Blanchet N."/>
            <person name="Boniface M.C."/>
            <person name="Brunel D."/>
            <person name="Catrice O."/>
            <person name="Chaidir N."/>
            <person name="Claudel C."/>
            <person name="Donnadieu C."/>
            <person name="Faraut T."/>
            <person name="Fievet G."/>
            <person name="Helmstetter N."/>
            <person name="King M."/>
            <person name="Knapp S.J."/>
            <person name="Lai Z."/>
            <person name="Le Paslier M.C."/>
            <person name="Lippi Y."/>
            <person name="Lorenzon L."/>
            <person name="Mandel J.R."/>
            <person name="Marage G."/>
            <person name="Marchand G."/>
            <person name="Marquand E."/>
            <person name="Bret-Mestries E."/>
            <person name="Morien E."/>
            <person name="Nambeesan S."/>
            <person name="Nguyen T."/>
            <person name="Pegot-Espagnet P."/>
            <person name="Pouilly N."/>
            <person name="Raftis F."/>
            <person name="Sallet E."/>
            <person name="Schiex T."/>
            <person name="Thomas J."/>
            <person name="Vandecasteele C."/>
            <person name="Vares D."/>
            <person name="Vear F."/>
            <person name="Vautrin S."/>
            <person name="Crespi M."/>
            <person name="Mangin B."/>
            <person name="Burke J.M."/>
            <person name="Salse J."/>
            <person name="Munos S."/>
            <person name="Vincourt P."/>
            <person name="Rieseberg L.H."/>
            <person name="Langlade N.B."/>
        </authorList>
    </citation>
    <scope>NUCLEOTIDE SEQUENCE</scope>
    <source>
        <tissue evidence="2">Leaves</tissue>
    </source>
</reference>
<evidence type="ECO:0000313" key="2">
    <source>
        <dbReference type="EMBL" id="KAF5790417.1"/>
    </source>
</evidence>
<protein>
    <submittedName>
        <fullName evidence="2">Uncharacterized protein</fullName>
    </submittedName>
</protein>
<dbReference type="AlphaFoldDB" id="A0A9K3N7Y7"/>
<accession>A0A9K3N7Y7</accession>
<reference evidence="2" key="2">
    <citation type="submission" date="2020-06" db="EMBL/GenBank/DDBJ databases">
        <title>Helianthus annuus Genome sequencing and assembly Release 2.</title>
        <authorList>
            <person name="Gouzy J."/>
            <person name="Langlade N."/>
            <person name="Munos S."/>
        </authorList>
    </citation>
    <scope>NUCLEOTIDE SEQUENCE</scope>
    <source>
        <tissue evidence="2">Leaves</tissue>
    </source>
</reference>
<dbReference type="EMBL" id="MNCJ02000324">
    <property type="protein sequence ID" value="KAF5790417.1"/>
    <property type="molecule type" value="Genomic_DNA"/>
</dbReference>
<evidence type="ECO:0000256" key="1">
    <source>
        <dbReference type="SAM" id="MobiDB-lite"/>
    </source>
</evidence>
<proteinExistence type="predicted"/>
<name>A0A9K3N7Y7_HELAN</name>
<evidence type="ECO:0000313" key="3">
    <source>
        <dbReference type="Proteomes" id="UP000215914"/>
    </source>
</evidence>
<dbReference type="Gramene" id="mRNA:HanXRQr2_Chr09g0382991">
    <property type="protein sequence ID" value="mRNA:HanXRQr2_Chr09g0382991"/>
    <property type="gene ID" value="HanXRQr2_Chr09g0382991"/>
</dbReference>
<feature type="region of interest" description="Disordered" evidence="1">
    <location>
        <begin position="1"/>
        <end position="24"/>
    </location>
</feature>
<dbReference type="Proteomes" id="UP000215914">
    <property type="component" value="Unassembled WGS sequence"/>
</dbReference>
<keyword evidence="3" id="KW-1185">Reference proteome</keyword>
<comment type="caution">
    <text evidence="2">The sequence shown here is derived from an EMBL/GenBank/DDBJ whole genome shotgun (WGS) entry which is preliminary data.</text>
</comment>
<sequence>MRRDGACRRTHIIPSQQESGESGVRAKIDLFASRGHVLHKHKLETP</sequence>